<evidence type="ECO:0000313" key="3">
    <source>
        <dbReference type="EMBL" id="PSR75074.1"/>
    </source>
</evidence>
<dbReference type="Pfam" id="PF00168">
    <property type="entry name" value="C2"/>
    <property type="match status" value="1"/>
</dbReference>
<comment type="caution">
    <text evidence="3">The sequence shown here is derived from an EMBL/GenBank/DDBJ whole genome shotgun (WGS) entry which is preliminary data.</text>
</comment>
<dbReference type="AlphaFoldDB" id="A0A2R6NR52"/>
<accession>A0A2R6NR52</accession>
<name>A0A2R6NR52_9APHY</name>
<dbReference type="CDD" id="cd00030">
    <property type="entry name" value="C2"/>
    <property type="match status" value="1"/>
</dbReference>
<evidence type="ECO:0000259" key="2">
    <source>
        <dbReference type="Pfam" id="PF00168"/>
    </source>
</evidence>
<sequence length="96" mass="11058">MAQRGPPIIQDDMQIRSDSEVVLFVTGKLSNGRNEGDTHIDHRSTVVRALDPPEIPGYTKTNKRKYYVTLKIGDDERKTQVSRKTNKPEWKDEFTL</sequence>
<gene>
    <name evidence="3" type="ORF">PHLCEN_2v9336</name>
</gene>
<protein>
    <recommendedName>
        <fullName evidence="2">C2 domain-containing protein</fullName>
    </recommendedName>
</protein>
<feature type="compositionally biased region" description="Basic and acidic residues" evidence="1">
    <location>
        <begin position="86"/>
        <end position="96"/>
    </location>
</feature>
<dbReference type="Gene3D" id="2.60.40.150">
    <property type="entry name" value="C2 domain"/>
    <property type="match status" value="1"/>
</dbReference>
<dbReference type="SUPFAM" id="SSF49562">
    <property type="entry name" value="C2 domain (Calcium/lipid-binding domain, CaLB)"/>
    <property type="match status" value="1"/>
</dbReference>
<reference evidence="3 4" key="1">
    <citation type="submission" date="2018-02" db="EMBL/GenBank/DDBJ databases">
        <title>Genome sequence of the basidiomycete white-rot fungus Phlebia centrifuga.</title>
        <authorList>
            <person name="Granchi Z."/>
            <person name="Peng M."/>
            <person name="de Vries R.P."/>
            <person name="Hilden K."/>
            <person name="Makela M.R."/>
            <person name="Grigoriev I."/>
            <person name="Riley R."/>
        </authorList>
    </citation>
    <scope>NUCLEOTIDE SEQUENCE [LARGE SCALE GENOMIC DNA]</scope>
    <source>
        <strain evidence="3 4">FBCC195</strain>
    </source>
</reference>
<keyword evidence="4" id="KW-1185">Reference proteome</keyword>
<feature type="domain" description="C2" evidence="2">
    <location>
        <begin position="59"/>
        <end position="95"/>
    </location>
</feature>
<proteinExistence type="predicted"/>
<evidence type="ECO:0000256" key="1">
    <source>
        <dbReference type="SAM" id="MobiDB-lite"/>
    </source>
</evidence>
<dbReference type="OrthoDB" id="3228837at2759"/>
<evidence type="ECO:0000313" key="4">
    <source>
        <dbReference type="Proteomes" id="UP000186601"/>
    </source>
</evidence>
<dbReference type="InterPro" id="IPR035892">
    <property type="entry name" value="C2_domain_sf"/>
</dbReference>
<dbReference type="InterPro" id="IPR000008">
    <property type="entry name" value="C2_dom"/>
</dbReference>
<dbReference type="EMBL" id="MLYV02000934">
    <property type="protein sequence ID" value="PSR75074.1"/>
    <property type="molecule type" value="Genomic_DNA"/>
</dbReference>
<feature type="region of interest" description="Disordered" evidence="1">
    <location>
        <begin position="76"/>
        <end position="96"/>
    </location>
</feature>
<dbReference type="Proteomes" id="UP000186601">
    <property type="component" value="Unassembled WGS sequence"/>
</dbReference>
<organism evidence="3 4">
    <name type="scientific">Hermanssonia centrifuga</name>
    <dbReference type="NCBI Taxonomy" id="98765"/>
    <lineage>
        <taxon>Eukaryota</taxon>
        <taxon>Fungi</taxon>
        <taxon>Dikarya</taxon>
        <taxon>Basidiomycota</taxon>
        <taxon>Agaricomycotina</taxon>
        <taxon>Agaricomycetes</taxon>
        <taxon>Polyporales</taxon>
        <taxon>Meruliaceae</taxon>
        <taxon>Hermanssonia</taxon>
    </lineage>
</organism>